<reference evidence="1 2" key="1">
    <citation type="submission" date="2018-03" db="EMBL/GenBank/DDBJ databases">
        <title>Bacteriophage NCPPB3778 and a type I-E CRISPR drive the evolution of the US Biological Select Agent, Rathayibacter toxicus.</title>
        <authorList>
            <person name="Davis E.W.II."/>
            <person name="Tabima J.F."/>
            <person name="Weisberg A.J."/>
            <person name="Dantas Lopes L."/>
            <person name="Wiseman M.S."/>
            <person name="Wiseman M.S."/>
            <person name="Pupko T."/>
            <person name="Belcher M.S."/>
            <person name="Sechler A.J."/>
            <person name="Tancos M.A."/>
            <person name="Schroeder B.K."/>
            <person name="Murray T.D."/>
            <person name="Luster D.G."/>
            <person name="Schneider W.L."/>
            <person name="Rogers E."/>
            <person name="Andreote F.D."/>
            <person name="Grunwald N.J."/>
            <person name="Putnam M.L."/>
            <person name="Chang J.H."/>
        </authorList>
    </citation>
    <scope>NUCLEOTIDE SEQUENCE [LARGE SCALE GENOMIC DNA]</scope>
    <source>
        <strain evidence="1 2">DSM 15933</strain>
    </source>
</reference>
<dbReference type="InterPro" id="IPR018561">
    <property type="entry name" value="AosR"/>
</dbReference>
<evidence type="ECO:0000313" key="1">
    <source>
        <dbReference type="EMBL" id="PTL72107.1"/>
    </source>
</evidence>
<dbReference type="AlphaFoldDB" id="A0A2T4URE8"/>
<accession>A0A2T4URE8</accession>
<sequence length="175" mass="19011">MRAFRRDSSGAAVARFDREEAGILRHLAGEMLELLDRSVDDDLARTDPALARLLPDAYRDDAEAAAEFRRFTAPDLAGRKMDDARSVTAALDAGDDSGHGRVFAGLGEISVRLEDPQALSWMRALTDMRLALAARLGILDSDDGLEPEDENAAAIRSVYDWLGAVQDGLVRAVDV</sequence>
<name>A0A2T4URE8_9MICO</name>
<dbReference type="EMBL" id="PZPL01000001">
    <property type="protein sequence ID" value="PTL72107.1"/>
    <property type="molecule type" value="Genomic_DNA"/>
</dbReference>
<evidence type="ECO:0000313" key="2">
    <source>
        <dbReference type="Proteomes" id="UP000241085"/>
    </source>
</evidence>
<protein>
    <submittedName>
        <fullName evidence="1">DUF2017 domain-containing protein</fullName>
    </submittedName>
</protein>
<dbReference type="RefSeq" id="WP_107573880.1">
    <property type="nucleotide sequence ID" value="NZ_PZPL01000001.1"/>
</dbReference>
<organism evidence="1 2">
    <name type="scientific">Rathayibacter caricis DSM 15933</name>
    <dbReference type="NCBI Taxonomy" id="1328867"/>
    <lineage>
        <taxon>Bacteria</taxon>
        <taxon>Bacillati</taxon>
        <taxon>Actinomycetota</taxon>
        <taxon>Actinomycetes</taxon>
        <taxon>Micrococcales</taxon>
        <taxon>Microbacteriaceae</taxon>
        <taxon>Rathayibacter</taxon>
    </lineage>
</organism>
<gene>
    <name evidence="1" type="ORF">C1I63_04130</name>
</gene>
<dbReference type="Proteomes" id="UP000241085">
    <property type="component" value="Unassembled WGS sequence"/>
</dbReference>
<comment type="caution">
    <text evidence="1">The sequence shown here is derived from an EMBL/GenBank/DDBJ whole genome shotgun (WGS) entry which is preliminary data.</text>
</comment>
<dbReference type="Pfam" id="PF09438">
    <property type="entry name" value="DUF2017"/>
    <property type="match status" value="1"/>
</dbReference>
<keyword evidence="2" id="KW-1185">Reference proteome</keyword>
<proteinExistence type="predicted"/>